<gene>
    <name evidence="2" type="ORF">EWH08_04545</name>
</gene>
<dbReference type="EMBL" id="SEOM01000001">
    <property type="protein sequence ID" value="RYM03765.1"/>
    <property type="molecule type" value="Genomic_DNA"/>
</dbReference>
<keyword evidence="1" id="KW-0472">Membrane</keyword>
<proteinExistence type="predicted"/>
<reference evidence="2 3" key="1">
    <citation type="submission" date="2019-02" db="EMBL/GenBank/DDBJ databases">
        <authorList>
            <person name="Feng G."/>
        </authorList>
    </citation>
    <scope>NUCLEOTIDE SEQUENCE [LARGE SCALE GENOMIC DNA]</scope>
    <source>
        <strain evidence="2 3">DSM 26779</strain>
    </source>
</reference>
<comment type="caution">
    <text evidence="2">The sequence shown here is derived from an EMBL/GenBank/DDBJ whole genome shotgun (WGS) entry which is preliminary data.</text>
</comment>
<dbReference type="GeneID" id="43870089"/>
<keyword evidence="1" id="KW-1133">Transmembrane helix</keyword>
<evidence type="ECO:0000256" key="1">
    <source>
        <dbReference type="SAM" id="Phobius"/>
    </source>
</evidence>
<dbReference type="RefSeq" id="WP_129965396.1">
    <property type="nucleotide sequence ID" value="NZ_JACBZE010000001.1"/>
</dbReference>
<keyword evidence="1" id="KW-0812">Transmembrane</keyword>
<evidence type="ECO:0000313" key="2">
    <source>
        <dbReference type="EMBL" id="RYM03765.1"/>
    </source>
</evidence>
<name>A0A4Q4JBY9_9SPHN</name>
<dbReference type="AlphaFoldDB" id="A0A4Q4JBY9"/>
<feature type="transmembrane region" description="Helical" evidence="1">
    <location>
        <begin position="44"/>
        <end position="64"/>
    </location>
</feature>
<accession>A0A4Q4JBY9</accession>
<evidence type="ECO:0000313" key="3">
    <source>
        <dbReference type="Proteomes" id="UP000292734"/>
    </source>
</evidence>
<sequence length="65" mass="7010">MAEEFAAVATAPSLIETAEVRRDFPVRVEGKTFADRAESGVQVLSRWAGILAFVGTVAAIAWLIF</sequence>
<dbReference type="Proteomes" id="UP000292734">
    <property type="component" value="Unassembled WGS sequence"/>
</dbReference>
<organism evidence="2 3">
    <name type="scientific">Sphingobium indicum</name>
    <dbReference type="NCBI Taxonomy" id="332055"/>
    <lineage>
        <taxon>Bacteria</taxon>
        <taxon>Pseudomonadati</taxon>
        <taxon>Pseudomonadota</taxon>
        <taxon>Alphaproteobacteria</taxon>
        <taxon>Sphingomonadales</taxon>
        <taxon>Sphingomonadaceae</taxon>
        <taxon>Sphingobium</taxon>
    </lineage>
</organism>
<protein>
    <submittedName>
        <fullName evidence="2">Uncharacterized protein</fullName>
    </submittedName>
</protein>